<dbReference type="Proteomes" id="UP000695022">
    <property type="component" value="Unplaced"/>
</dbReference>
<evidence type="ECO:0000256" key="1">
    <source>
        <dbReference type="ARBA" id="ARBA00022741"/>
    </source>
</evidence>
<dbReference type="SMART" id="SM00220">
    <property type="entry name" value="S_TKc"/>
    <property type="match status" value="1"/>
</dbReference>
<protein>
    <submittedName>
        <fullName evidence="7">MAP/microtubule affinity-regulating kinase 4-like isoform X1</fullName>
    </submittedName>
</protein>
<dbReference type="PROSITE" id="PS00107">
    <property type="entry name" value="PROTEIN_KINASE_ATP"/>
    <property type="match status" value="1"/>
</dbReference>
<dbReference type="InterPro" id="IPR011009">
    <property type="entry name" value="Kinase-like_dom_sf"/>
</dbReference>
<evidence type="ECO:0000313" key="7">
    <source>
        <dbReference type="RefSeq" id="XP_014681064.1"/>
    </source>
</evidence>
<organism evidence="6 7">
    <name type="scientific">Priapulus caudatus</name>
    <name type="common">Priapulid worm</name>
    <dbReference type="NCBI Taxonomy" id="37621"/>
    <lineage>
        <taxon>Eukaryota</taxon>
        <taxon>Metazoa</taxon>
        <taxon>Ecdysozoa</taxon>
        <taxon>Scalidophora</taxon>
        <taxon>Priapulida</taxon>
        <taxon>Priapulimorpha</taxon>
        <taxon>Priapulimorphida</taxon>
        <taxon>Priapulidae</taxon>
        <taxon>Priapulus</taxon>
    </lineage>
</organism>
<evidence type="ECO:0000313" key="6">
    <source>
        <dbReference type="Proteomes" id="UP000695022"/>
    </source>
</evidence>
<evidence type="ECO:0000256" key="3">
    <source>
        <dbReference type="PROSITE-ProRule" id="PRU10141"/>
    </source>
</evidence>
<keyword evidence="6" id="KW-1185">Reference proteome</keyword>
<accession>A0ABM1F9E3</accession>
<evidence type="ECO:0000256" key="2">
    <source>
        <dbReference type="ARBA" id="ARBA00022840"/>
    </source>
</evidence>
<evidence type="ECO:0000256" key="4">
    <source>
        <dbReference type="SAM" id="MobiDB-lite"/>
    </source>
</evidence>
<dbReference type="Gene3D" id="1.10.510.10">
    <property type="entry name" value="Transferase(Phosphotransferase) domain 1"/>
    <property type="match status" value="1"/>
</dbReference>
<keyword evidence="1 3" id="KW-0547">Nucleotide-binding</keyword>
<sequence length="803" mass="88970">MMTTTGSTVCLPLQVTDVEPELLSGFPHSKRVGCYMLGRTIGKGSFAKVKEALHTLTGEKVAVKVVSKKKANEDAYVTRNLRREGKLLQLARHPNIIQIYEVMETENSYYLVTDMCTGGNMMDYICKNKKLEEQEVRHFIRQMISAVDHLHRHGIIHRDLKVENLLLDENRDIKIIDFGLSNTLKVSTGEDGQTIVQEFCITQCGSPAYAAPELLGHRKYGTKVDVWSIGVNMYAMLTGNLPFTVSPFNIKTLHAKMVNKEMNAIPHHLSQSGRALLLKLLTPEPAERISLSDAMRHKWINETLIISAFNQPLKAAPFPNKVKTEDLNFSVIKHMDENMSFDVKEVVSHVVNNQANSGALAVYTLLVRRLQRYRNSHKSEASQVSNQSVGASPSRYNKCMAPIVTTKQSTTVLSGEQKAASPESILQTRDDPHQDDNPRPNEEEKAPPETSTAEVKGGHGDMEVAAMPVGGNTGMGDVTMADGDGDTGIGDTLKKADNGNKAQDELSTGASTCDYPIPVTKPANAIKVPPSSIADDRTKKAMEKLNILVYGKEKEYSTKRSASSMPKGNTIIQNTSLRRELKPGSDLLDNKILTNLKGKDNGYSGKDNNETSVNKLASVGLPWRRKLKPSILTNNVNSRVYLSRTNGLEVGYLTNHLKNFYNRQQQKRKSRTLARNFNISTDKGCKVTDNHKLPMMVGVNANMVAKQVITRIDTKRDKSAVDRLEMTAALRNGTNIFLQSNDQTHDKVAKMPPWRATREKTGKSTIKNKLQELVDMTHKGPDTGKLSGTSDSNIQAVILPIIK</sequence>
<dbReference type="InterPro" id="IPR008271">
    <property type="entry name" value="Ser/Thr_kinase_AS"/>
</dbReference>
<dbReference type="InterPro" id="IPR017441">
    <property type="entry name" value="Protein_kinase_ATP_BS"/>
</dbReference>
<feature type="domain" description="Protein kinase" evidence="5">
    <location>
        <begin position="35"/>
        <end position="300"/>
    </location>
</feature>
<dbReference type="SUPFAM" id="SSF56112">
    <property type="entry name" value="Protein kinase-like (PK-like)"/>
    <property type="match status" value="1"/>
</dbReference>
<dbReference type="PANTHER" id="PTHR24346">
    <property type="entry name" value="MAP/MICROTUBULE AFFINITY-REGULATING KINASE"/>
    <property type="match status" value="1"/>
</dbReference>
<feature type="region of interest" description="Disordered" evidence="4">
    <location>
        <begin position="376"/>
        <end position="395"/>
    </location>
</feature>
<feature type="binding site" evidence="3">
    <location>
        <position position="64"/>
    </location>
    <ligand>
        <name>ATP</name>
        <dbReference type="ChEBI" id="CHEBI:30616"/>
    </ligand>
</feature>
<gene>
    <name evidence="7" type="primary">LOC106820957</name>
</gene>
<feature type="region of interest" description="Disordered" evidence="4">
    <location>
        <begin position="408"/>
        <end position="466"/>
    </location>
</feature>
<feature type="compositionally biased region" description="Polar residues" evidence="4">
    <location>
        <begin position="381"/>
        <end position="395"/>
    </location>
</feature>
<dbReference type="Pfam" id="PF00069">
    <property type="entry name" value="Pkinase"/>
    <property type="match status" value="1"/>
</dbReference>
<dbReference type="PROSITE" id="PS00108">
    <property type="entry name" value="PROTEIN_KINASE_ST"/>
    <property type="match status" value="1"/>
</dbReference>
<dbReference type="RefSeq" id="XP_014681064.1">
    <property type="nucleotide sequence ID" value="XM_014825578.1"/>
</dbReference>
<proteinExistence type="predicted"/>
<dbReference type="PANTHER" id="PTHR24346:SF79">
    <property type="entry name" value="PROTEIN KINASE DOMAIN-CONTAINING PROTEIN"/>
    <property type="match status" value="1"/>
</dbReference>
<dbReference type="PROSITE" id="PS50011">
    <property type="entry name" value="PROTEIN_KINASE_DOM"/>
    <property type="match status" value="1"/>
</dbReference>
<keyword evidence="2 3" id="KW-0067">ATP-binding</keyword>
<evidence type="ECO:0000259" key="5">
    <source>
        <dbReference type="PROSITE" id="PS50011"/>
    </source>
</evidence>
<feature type="compositionally biased region" description="Basic and acidic residues" evidence="4">
    <location>
        <begin position="428"/>
        <end position="447"/>
    </location>
</feature>
<reference evidence="7" key="1">
    <citation type="submission" date="2025-08" db="UniProtKB">
        <authorList>
            <consortium name="RefSeq"/>
        </authorList>
    </citation>
    <scope>IDENTIFICATION</scope>
</reference>
<name>A0ABM1F9E3_PRICU</name>
<dbReference type="InterPro" id="IPR000719">
    <property type="entry name" value="Prot_kinase_dom"/>
</dbReference>
<dbReference type="GeneID" id="106820957"/>